<keyword evidence="1" id="KW-0813">Transport</keyword>
<evidence type="ECO:0000313" key="3">
    <source>
        <dbReference type="EMBL" id="MET4576035.1"/>
    </source>
</evidence>
<feature type="transmembrane region" description="Helical" evidence="2">
    <location>
        <begin position="52"/>
        <end position="78"/>
    </location>
</feature>
<feature type="transmembrane region" description="Helical" evidence="2">
    <location>
        <begin position="249"/>
        <end position="271"/>
    </location>
</feature>
<feature type="transmembrane region" description="Helical" evidence="2">
    <location>
        <begin position="357"/>
        <end position="375"/>
    </location>
</feature>
<name>A0ABV2Q4T0_9BURK</name>
<sequence length="464" mass="48945">MPKVNTPVASTGRMAEFKQITHHAGVVLVGQLAVMAFGVTDTVVAGRYSETALAALSVGAAVYISVYVGLMGILQALLPIWAEMHGGQRREEVGPSVRQALYLCGLTIIVGMGALLAPGPMLRATGVPDELQTEVSRYLAVLAWALPPALLFRLFSTLNQGLGHPRLVSVLQLGALLPKVLLSIWLTFGGAGLDPQGAAGCAWATLLVNYALLIVAVYLLRTQRLYLPYRIWAPMESPDWRRIGAFARLGIPAGLAVMVEVTSFTLMALFIARLGTLASASHQIASNVAAILYMVPLALGIATSARVSFWLGAGDALKARGAAYLGIGVSGGIAVGLAIFVMLFSRPLAALYVDQPAIIAMTSGLLTLVALYHLGDAIQAVSVFVLRSYRMVLAPLLIYCLLLWGLGLMGGYQLAFKGVGALEAMQAPNAFWMASAGATALVAVIFLTLLRRVTHAPSGRGNTP</sequence>
<keyword evidence="4" id="KW-1185">Reference proteome</keyword>
<feature type="transmembrane region" description="Helical" evidence="2">
    <location>
        <begin position="197"/>
        <end position="220"/>
    </location>
</feature>
<evidence type="ECO:0000256" key="1">
    <source>
        <dbReference type="ARBA" id="ARBA00022448"/>
    </source>
</evidence>
<organism evidence="3 4">
    <name type="scientific">Ottowia thiooxydans</name>
    <dbReference type="NCBI Taxonomy" id="219182"/>
    <lineage>
        <taxon>Bacteria</taxon>
        <taxon>Pseudomonadati</taxon>
        <taxon>Pseudomonadota</taxon>
        <taxon>Betaproteobacteria</taxon>
        <taxon>Burkholderiales</taxon>
        <taxon>Comamonadaceae</taxon>
        <taxon>Ottowia</taxon>
    </lineage>
</organism>
<dbReference type="Pfam" id="PF01554">
    <property type="entry name" value="MatE"/>
    <property type="match status" value="2"/>
</dbReference>
<dbReference type="Proteomes" id="UP001549320">
    <property type="component" value="Unassembled WGS sequence"/>
</dbReference>
<feature type="transmembrane region" description="Helical" evidence="2">
    <location>
        <begin position="167"/>
        <end position="191"/>
    </location>
</feature>
<feature type="transmembrane region" description="Helical" evidence="2">
    <location>
        <begin position="323"/>
        <end position="345"/>
    </location>
</feature>
<evidence type="ECO:0000256" key="2">
    <source>
        <dbReference type="SAM" id="Phobius"/>
    </source>
</evidence>
<keyword evidence="2" id="KW-0812">Transmembrane</keyword>
<dbReference type="InterPro" id="IPR050222">
    <property type="entry name" value="MATE_MdtK"/>
</dbReference>
<dbReference type="PANTHER" id="PTHR43298:SF2">
    <property type="entry name" value="FMN_FAD EXPORTER YEEO-RELATED"/>
    <property type="match status" value="1"/>
</dbReference>
<feature type="transmembrane region" description="Helical" evidence="2">
    <location>
        <begin position="99"/>
        <end position="117"/>
    </location>
</feature>
<feature type="transmembrane region" description="Helical" evidence="2">
    <location>
        <begin position="20"/>
        <end position="40"/>
    </location>
</feature>
<dbReference type="EMBL" id="JBEPSH010000002">
    <property type="protein sequence ID" value="MET4576035.1"/>
    <property type="molecule type" value="Genomic_DNA"/>
</dbReference>
<dbReference type="CDD" id="cd13131">
    <property type="entry name" value="MATE_NorM_like"/>
    <property type="match status" value="1"/>
</dbReference>
<proteinExistence type="predicted"/>
<evidence type="ECO:0000313" key="4">
    <source>
        <dbReference type="Proteomes" id="UP001549320"/>
    </source>
</evidence>
<keyword evidence="2" id="KW-0472">Membrane</keyword>
<feature type="transmembrane region" description="Helical" evidence="2">
    <location>
        <begin position="137"/>
        <end position="155"/>
    </location>
</feature>
<dbReference type="NCBIfam" id="TIGR00797">
    <property type="entry name" value="matE"/>
    <property type="match status" value="1"/>
</dbReference>
<feature type="transmembrane region" description="Helical" evidence="2">
    <location>
        <begin position="396"/>
        <end position="415"/>
    </location>
</feature>
<comment type="caution">
    <text evidence="3">The sequence shown here is derived from an EMBL/GenBank/DDBJ whole genome shotgun (WGS) entry which is preliminary data.</text>
</comment>
<dbReference type="InterPro" id="IPR002528">
    <property type="entry name" value="MATE_fam"/>
</dbReference>
<protein>
    <submittedName>
        <fullName evidence="3">MATE family multidrug resistance protein</fullName>
    </submittedName>
</protein>
<feature type="transmembrane region" description="Helical" evidence="2">
    <location>
        <begin position="430"/>
        <end position="450"/>
    </location>
</feature>
<feature type="transmembrane region" description="Helical" evidence="2">
    <location>
        <begin position="291"/>
        <end position="311"/>
    </location>
</feature>
<keyword evidence="2" id="KW-1133">Transmembrane helix</keyword>
<accession>A0ABV2Q4T0</accession>
<reference evidence="3 4" key="1">
    <citation type="submission" date="2024-06" db="EMBL/GenBank/DDBJ databases">
        <title>Sorghum-associated microbial communities from plants grown in Nebraska, USA.</title>
        <authorList>
            <person name="Schachtman D."/>
        </authorList>
    </citation>
    <scope>NUCLEOTIDE SEQUENCE [LARGE SCALE GENOMIC DNA]</scope>
    <source>
        <strain evidence="3 4">2709</strain>
    </source>
</reference>
<gene>
    <name evidence="3" type="ORF">ABIE13_001135</name>
</gene>
<dbReference type="PANTHER" id="PTHR43298">
    <property type="entry name" value="MULTIDRUG RESISTANCE PROTEIN NORM-RELATED"/>
    <property type="match status" value="1"/>
</dbReference>